<gene>
    <name evidence="3" type="ORF">LX12_002258</name>
</gene>
<dbReference type="Proteomes" id="UP001205740">
    <property type="component" value="Unassembled WGS sequence"/>
</dbReference>
<name>A0ABT1H5M1_9NOCA</name>
<keyword evidence="2" id="KW-0732">Signal</keyword>
<evidence type="ECO:0000256" key="2">
    <source>
        <dbReference type="SAM" id="SignalP"/>
    </source>
</evidence>
<keyword evidence="4" id="KW-1185">Reference proteome</keyword>
<feature type="chain" id="PRO_5045800261" description="Prokaryotic phospholipase A2" evidence="2">
    <location>
        <begin position="31"/>
        <end position="282"/>
    </location>
</feature>
<dbReference type="InterPro" id="IPR036444">
    <property type="entry name" value="PLipase_A2_dom_sf"/>
</dbReference>
<accession>A0ABT1H5M1</accession>
<dbReference type="Gene3D" id="1.20.90.10">
    <property type="entry name" value="Phospholipase A2 domain"/>
    <property type="match status" value="1"/>
</dbReference>
<reference evidence="3 4" key="1">
    <citation type="submission" date="2022-06" db="EMBL/GenBank/DDBJ databases">
        <title>Genomic Encyclopedia of Archaeal and Bacterial Type Strains, Phase II (KMG-II): from individual species to whole genera.</title>
        <authorList>
            <person name="Goeker M."/>
        </authorList>
    </citation>
    <scope>NUCLEOTIDE SEQUENCE [LARGE SCALE GENOMIC DNA]</scope>
    <source>
        <strain evidence="3 4">DSM 45037</strain>
    </source>
</reference>
<sequence length="282" mass="29045">MRLRLWRALTVALMIAAGLVVASVATTASAQSTVPTTDSSAVVDASGATVSGGPALPRDAGRGTPTGRAIAALVGPDPRSATPLVPAGFAEAMGYVPVVDDGVPANPFGGCSSPIALPAAFDAPCKTHDLGYDLLRFSALTGTVQGPWAREALDAQLVRRVDAECAVGDETCRTAAELVRAGVRTNSHRQDEGVPVVETPAQIARSVVRLLWIPVERVADAVGTPAGRAITAAVLVWALVGVWRGSRGPSGGLPTLPPVPPLPHLRRPRTGLTTRRTTTTRA</sequence>
<evidence type="ECO:0000313" key="3">
    <source>
        <dbReference type="EMBL" id="MCP2161063.1"/>
    </source>
</evidence>
<evidence type="ECO:0000256" key="1">
    <source>
        <dbReference type="SAM" id="MobiDB-lite"/>
    </source>
</evidence>
<evidence type="ECO:0008006" key="5">
    <source>
        <dbReference type="Google" id="ProtNLM"/>
    </source>
</evidence>
<proteinExistence type="predicted"/>
<feature type="region of interest" description="Disordered" evidence="1">
    <location>
        <begin position="249"/>
        <end position="282"/>
    </location>
</feature>
<feature type="signal peptide" evidence="2">
    <location>
        <begin position="1"/>
        <end position="30"/>
    </location>
</feature>
<comment type="caution">
    <text evidence="3">The sequence shown here is derived from an EMBL/GenBank/DDBJ whole genome shotgun (WGS) entry which is preliminary data.</text>
</comment>
<evidence type="ECO:0000313" key="4">
    <source>
        <dbReference type="Proteomes" id="UP001205740"/>
    </source>
</evidence>
<protein>
    <recommendedName>
        <fullName evidence="5">Prokaryotic phospholipase A2</fullName>
    </recommendedName>
</protein>
<feature type="compositionally biased region" description="Low complexity" evidence="1">
    <location>
        <begin position="270"/>
        <end position="282"/>
    </location>
</feature>
<dbReference type="EMBL" id="JAMTCG010000004">
    <property type="protein sequence ID" value="MCP2161063.1"/>
    <property type="molecule type" value="Genomic_DNA"/>
</dbReference>
<organism evidence="3 4">
    <name type="scientific">Williamsia serinedens</name>
    <dbReference type="NCBI Taxonomy" id="391736"/>
    <lineage>
        <taxon>Bacteria</taxon>
        <taxon>Bacillati</taxon>
        <taxon>Actinomycetota</taxon>
        <taxon>Actinomycetes</taxon>
        <taxon>Mycobacteriales</taxon>
        <taxon>Nocardiaceae</taxon>
        <taxon>Williamsia</taxon>
    </lineage>
</organism>